<sequence>MQSPITLINVFTVSLGKEDEFIRLWNETAHLMKKEPGFIDTKLHRSLDPNAEFAFINIAHWESQQNWQQAIDSNPKLQDWWAQIALISQAHPALYKVEVQY</sequence>
<gene>
    <name evidence="2" type="ORF">G7B40_002760</name>
</gene>
<dbReference type="EMBL" id="JAALHA020000001">
    <property type="protein sequence ID" value="MDR9893509.1"/>
    <property type="molecule type" value="Genomic_DNA"/>
</dbReference>
<dbReference type="InterPro" id="IPR007138">
    <property type="entry name" value="ABM_dom"/>
</dbReference>
<accession>A0AAP5M8Q7</accession>
<protein>
    <submittedName>
        <fullName evidence="2">Antibiotic biosynthesis monooxygenase</fullName>
    </submittedName>
</protein>
<dbReference type="Proteomes" id="UP000667802">
    <property type="component" value="Unassembled WGS sequence"/>
</dbReference>
<keyword evidence="2" id="KW-0503">Monooxygenase</keyword>
<dbReference type="InterPro" id="IPR011008">
    <property type="entry name" value="Dimeric_a/b-barrel"/>
</dbReference>
<organism evidence="2 3">
    <name type="scientific">Aetokthonos hydrillicola Thurmond2011</name>
    <dbReference type="NCBI Taxonomy" id="2712845"/>
    <lineage>
        <taxon>Bacteria</taxon>
        <taxon>Bacillati</taxon>
        <taxon>Cyanobacteriota</taxon>
        <taxon>Cyanophyceae</taxon>
        <taxon>Nostocales</taxon>
        <taxon>Hapalosiphonaceae</taxon>
        <taxon>Aetokthonos</taxon>
    </lineage>
</organism>
<dbReference type="SUPFAM" id="SSF54909">
    <property type="entry name" value="Dimeric alpha+beta barrel"/>
    <property type="match status" value="1"/>
</dbReference>
<evidence type="ECO:0000313" key="3">
    <source>
        <dbReference type="Proteomes" id="UP000667802"/>
    </source>
</evidence>
<evidence type="ECO:0000259" key="1">
    <source>
        <dbReference type="PROSITE" id="PS51725"/>
    </source>
</evidence>
<keyword evidence="3" id="KW-1185">Reference proteome</keyword>
<keyword evidence="2" id="KW-0560">Oxidoreductase</keyword>
<dbReference type="PROSITE" id="PS51725">
    <property type="entry name" value="ABM"/>
    <property type="match status" value="1"/>
</dbReference>
<dbReference type="AlphaFoldDB" id="A0AAP5M8Q7"/>
<reference evidence="3" key="1">
    <citation type="journal article" date="2021" name="Science">
        <title>Hunting the eagle killer: A cyanobacterial neurotoxin causes vacuolar myelinopathy.</title>
        <authorList>
            <person name="Breinlinger S."/>
            <person name="Phillips T.J."/>
            <person name="Haram B.N."/>
            <person name="Mares J."/>
            <person name="Martinez Yerena J.A."/>
            <person name="Hrouzek P."/>
            <person name="Sobotka R."/>
            <person name="Henderson W.M."/>
            <person name="Schmieder P."/>
            <person name="Williams S.M."/>
            <person name="Lauderdale J.D."/>
            <person name="Wilde H.D."/>
            <person name="Gerrin W."/>
            <person name="Kust A."/>
            <person name="Washington J.W."/>
            <person name="Wagner C."/>
            <person name="Geier B."/>
            <person name="Liebeke M."/>
            <person name="Enke H."/>
            <person name="Niedermeyer T.H.J."/>
            <person name="Wilde S.B."/>
        </authorList>
    </citation>
    <scope>NUCLEOTIDE SEQUENCE [LARGE SCALE GENOMIC DNA]</scope>
    <source>
        <strain evidence="3">Thurmond2011</strain>
    </source>
</reference>
<dbReference type="RefSeq" id="WP_208344054.1">
    <property type="nucleotide sequence ID" value="NZ_CAWQFN010000473.1"/>
</dbReference>
<dbReference type="GO" id="GO:0004497">
    <property type="term" value="F:monooxygenase activity"/>
    <property type="evidence" value="ECO:0007669"/>
    <property type="project" value="UniProtKB-KW"/>
</dbReference>
<dbReference type="Gene3D" id="3.30.70.100">
    <property type="match status" value="1"/>
</dbReference>
<dbReference type="Pfam" id="PF03992">
    <property type="entry name" value="ABM"/>
    <property type="match status" value="1"/>
</dbReference>
<proteinExistence type="predicted"/>
<comment type="caution">
    <text evidence="2">The sequence shown here is derived from an EMBL/GenBank/DDBJ whole genome shotgun (WGS) entry which is preliminary data.</text>
</comment>
<feature type="domain" description="ABM" evidence="1">
    <location>
        <begin position="5"/>
        <end position="99"/>
    </location>
</feature>
<evidence type="ECO:0000313" key="2">
    <source>
        <dbReference type="EMBL" id="MDR9893509.1"/>
    </source>
</evidence>
<name>A0AAP5M8Q7_9CYAN</name>